<organism evidence="5 6">
    <name type="scientific">Allostreptomyces psammosilenae</name>
    <dbReference type="NCBI Taxonomy" id="1892865"/>
    <lineage>
        <taxon>Bacteria</taxon>
        <taxon>Bacillati</taxon>
        <taxon>Actinomycetota</taxon>
        <taxon>Actinomycetes</taxon>
        <taxon>Kitasatosporales</taxon>
        <taxon>Streptomycetaceae</taxon>
        <taxon>Allostreptomyces</taxon>
    </lineage>
</organism>
<dbReference type="InterPro" id="IPR000620">
    <property type="entry name" value="EamA_dom"/>
</dbReference>
<feature type="transmembrane region" description="Helical" evidence="3">
    <location>
        <begin position="236"/>
        <end position="255"/>
    </location>
</feature>
<feature type="region of interest" description="Disordered" evidence="2">
    <location>
        <begin position="1"/>
        <end position="55"/>
    </location>
</feature>
<proteinExistence type="inferred from homology"/>
<evidence type="ECO:0000313" key="6">
    <source>
        <dbReference type="Proteomes" id="UP000567795"/>
    </source>
</evidence>
<protein>
    <submittedName>
        <fullName evidence="5">Drug/metabolite transporter (DMT)-like permease</fullName>
    </submittedName>
</protein>
<dbReference type="RefSeq" id="WP_179817215.1">
    <property type="nucleotide sequence ID" value="NZ_JACBZD010000002.1"/>
</dbReference>
<feature type="compositionally biased region" description="Low complexity" evidence="2">
    <location>
        <begin position="29"/>
        <end position="40"/>
    </location>
</feature>
<feature type="transmembrane region" description="Helical" evidence="3">
    <location>
        <begin position="328"/>
        <end position="344"/>
    </location>
</feature>
<feature type="compositionally biased region" description="Low complexity" evidence="2">
    <location>
        <begin position="390"/>
        <end position="402"/>
    </location>
</feature>
<dbReference type="GO" id="GO:0016020">
    <property type="term" value="C:membrane"/>
    <property type="evidence" value="ECO:0007669"/>
    <property type="project" value="InterPro"/>
</dbReference>
<feature type="transmembrane region" description="Helical" evidence="3">
    <location>
        <begin position="124"/>
        <end position="147"/>
    </location>
</feature>
<feature type="transmembrane region" description="Helical" evidence="3">
    <location>
        <begin position="275"/>
        <end position="293"/>
    </location>
</feature>
<dbReference type="PANTHER" id="PTHR12715">
    <property type="entry name" value="TRANSPORTER, DRUG/METABOLITE EXPORTER FAMILY"/>
    <property type="match status" value="1"/>
</dbReference>
<dbReference type="AlphaFoldDB" id="A0A853A1U6"/>
<accession>A0A853A1U6</accession>
<evidence type="ECO:0000256" key="1">
    <source>
        <dbReference type="ARBA" id="ARBA00007362"/>
    </source>
</evidence>
<keyword evidence="3" id="KW-1133">Transmembrane helix</keyword>
<feature type="domain" description="EamA" evidence="4">
    <location>
        <begin position="209"/>
        <end position="343"/>
    </location>
</feature>
<dbReference type="SUPFAM" id="SSF103481">
    <property type="entry name" value="Multidrug resistance efflux transporter EmrE"/>
    <property type="match status" value="2"/>
</dbReference>
<feature type="transmembrane region" description="Helical" evidence="3">
    <location>
        <begin position="305"/>
        <end position="322"/>
    </location>
</feature>
<name>A0A853A1U6_9ACTN</name>
<feature type="transmembrane region" description="Helical" evidence="3">
    <location>
        <begin position="180"/>
        <end position="199"/>
    </location>
</feature>
<comment type="caution">
    <text evidence="5">The sequence shown here is derived from an EMBL/GenBank/DDBJ whole genome shotgun (WGS) entry which is preliminary data.</text>
</comment>
<gene>
    <name evidence="5" type="ORF">FHU37_005424</name>
</gene>
<dbReference type="Pfam" id="PF00892">
    <property type="entry name" value="EamA"/>
    <property type="match status" value="2"/>
</dbReference>
<dbReference type="InterPro" id="IPR037185">
    <property type="entry name" value="EmrE-like"/>
</dbReference>
<feature type="region of interest" description="Disordered" evidence="2">
    <location>
        <begin position="390"/>
        <end position="409"/>
    </location>
</feature>
<feature type="transmembrane region" description="Helical" evidence="3">
    <location>
        <begin position="153"/>
        <end position="173"/>
    </location>
</feature>
<reference evidence="5 6" key="1">
    <citation type="submission" date="2020-07" db="EMBL/GenBank/DDBJ databases">
        <title>Sequencing the genomes of 1000 actinobacteria strains.</title>
        <authorList>
            <person name="Klenk H.-P."/>
        </authorList>
    </citation>
    <scope>NUCLEOTIDE SEQUENCE [LARGE SCALE GENOMIC DNA]</scope>
    <source>
        <strain evidence="5 6">DSM 42178</strain>
    </source>
</reference>
<dbReference type="Gene3D" id="1.10.3730.20">
    <property type="match status" value="1"/>
</dbReference>
<evidence type="ECO:0000256" key="2">
    <source>
        <dbReference type="SAM" id="MobiDB-lite"/>
    </source>
</evidence>
<sequence>MRLPSSPSAARATPGGRPLPGRAPSLADAATPVNRAAAAPAAPPRAVPTVPVTAPGPGRRAAALTDIATVLVWCPGYAATALALGALGPAELAVLRVVIATVLLTGCAVLTRRFRPPQGWRRDLPAVALGGATGITGYLLLVCLGQTGVGAGTASLILNASPLFTGLIAVLVLRERLGRRAWAGLGLGFAGTAAVALGQRAGLSAGLNIAYLLLAALVIAAFAAAQGRLLRRWDPFTLTVAQMWAALAAALPLLLTTGPADWVERLTALTPGQGGAVLFLGAVALAAGQYLWTRSMAAGVDRAMALMYAVPLGAVLCGWLLLDELPSAVAVLGGAVALVGVGLSQSGPAHGAAGGAGLPGVPVTRAPEALPPAAAERFAAATAEAANEALEAAPVPADAASPTRYSSAR</sequence>
<keyword evidence="6" id="KW-1185">Reference proteome</keyword>
<keyword evidence="3" id="KW-0472">Membrane</keyword>
<evidence type="ECO:0000259" key="4">
    <source>
        <dbReference type="Pfam" id="PF00892"/>
    </source>
</evidence>
<evidence type="ECO:0000256" key="3">
    <source>
        <dbReference type="SAM" id="Phobius"/>
    </source>
</evidence>
<feature type="domain" description="EamA" evidence="4">
    <location>
        <begin position="67"/>
        <end position="195"/>
    </location>
</feature>
<comment type="similarity">
    <text evidence="1">Belongs to the EamA transporter family.</text>
</comment>
<dbReference type="Proteomes" id="UP000567795">
    <property type="component" value="Unassembled WGS sequence"/>
</dbReference>
<feature type="transmembrane region" description="Helical" evidence="3">
    <location>
        <begin position="93"/>
        <end position="112"/>
    </location>
</feature>
<dbReference type="EMBL" id="JACBZD010000002">
    <property type="protein sequence ID" value="NYI08395.1"/>
    <property type="molecule type" value="Genomic_DNA"/>
</dbReference>
<evidence type="ECO:0000313" key="5">
    <source>
        <dbReference type="EMBL" id="NYI08395.1"/>
    </source>
</evidence>
<dbReference type="InterPro" id="IPR052756">
    <property type="entry name" value="Alkyne_AA_exporter"/>
</dbReference>
<dbReference type="PANTHER" id="PTHR12715:SF4">
    <property type="entry name" value="EAMA DOMAIN-CONTAINING PROTEIN"/>
    <property type="match status" value="1"/>
</dbReference>
<feature type="transmembrane region" description="Helical" evidence="3">
    <location>
        <begin position="205"/>
        <end position="224"/>
    </location>
</feature>
<feature type="transmembrane region" description="Helical" evidence="3">
    <location>
        <begin position="67"/>
        <end position="87"/>
    </location>
</feature>
<keyword evidence="3" id="KW-0812">Transmembrane</keyword>